<dbReference type="EMBL" id="SRLO01021098">
    <property type="protein sequence ID" value="TNN22764.1"/>
    <property type="molecule type" value="Genomic_DNA"/>
</dbReference>
<evidence type="ECO:0000256" key="1">
    <source>
        <dbReference type="SAM" id="MobiDB-lite"/>
    </source>
</evidence>
<proteinExistence type="predicted"/>
<feature type="region of interest" description="Disordered" evidence="1">
    <location>
        <begin position="1"/>
        <end position="61"/>
    </location>
</feature>
<dbReference type="Proteomes" id="UP000314294">
    <property type="component" value="Unassembled WGS sequence"/>
</dbReference>
<evidence type="ECO:0000313" key="2">
    <source>
        <dbReference type="EMBL" id="TNN22764.1"/>
    </source>
</evidence>
<keyword evidence="3" id="KW-1185">Reference proteome</keyword>
<name>A0A4Z2E264_9TELE</name>
<evidence type="ECO:0000313" key="3">
    <source>
        <dbReference type="Proteomes" id="UP000314294"/>
    </source>
</evidence>
<accession>A0A4Z2E264</accession>
<dbReference type="AlphaFoldDB" id="A0A4Z2E264"/>
<gene>
    <name evidence="2" type="ORF">EYF80_067120</name>
</gene>
<comment type="caution">
    <text evidence="2">The sequence shown here is derived from an EMBL/GenBank/DDBJ whole genome shotgun (WGS) entry which is preliminary data.</text>
</comment>
<organism evidence="2 3">
    <name type="scientific">Liparis tanakae</name>
    <name type="common">Tanaka's snailfish</name>
    <dbReference type="NCBI Taxonomy" id="230148"/>
    <lineage>
        <taxon>Eukaryota</taxon>
        <taxon>Metazoa</taxon>
        <taxon>Chordata</taxon>
        <taxon>Craniata</taxon>
        <taxon>Vertebrata</taxon>
        <taxon>Euteleostomi</taxon>
        <taxon>Actinopterygii</taxon>
        <taxon>Neopterygii</taxon>
        <taxon>Teleostei</taxon>
        <taxon>Neoteleostei</taxon>
        <taxon>Acanthomorphata</taxon>
        <taxon>Eupercaria</taxon>
        <taxon>Perciformes</taxon>
        <taxon>Cottioidei</taxon>
        <taxon>Cottales</taxon>
        <taxon>Liparidae</taxon>
        <taxon>Liparis</taxon>
    </lineage>
</organism>
<feature type="compositionally biased region" description="Polar residues" evidence="1">
    <location>
        <begin position="36"/>
        <end position="48"/>
    </location>
</feature>
<reference evidence="2 3" key="1">
    <citation type="submission" date="2019-03" db="EMBL/GenBank/DDBJ databases">
        <title>First draft genome of Liparis tanakae, snailfish: a comprehensive survey of snailfish specific genes.</title>
        <authorList>
            <person name="Kim W."/>
            <person name="Song I."/>
            <person name="Jeong J.-H."/>
            <person name="Kim D."/>
            <person name="Kim S."/>
            <person name="Ryu S."/>
            <person name="Song J.Y."/>
            <person name="Lee S.K."/>
        </authorList>
    </citation>
    <scope>NUCLEOTIDE SEQUENCE [LARGE SCALE GENOMIC DNA]</scope>
    <source>
        <tissue evidence="2">Muscle</tissue>
    </source>
</reference>
<protein>
    <submittedName>
        <fullName evidence="2">Uncharacterized protein</fullName>
    </submittedName>
</protein>
<sequence length="61" mass="6711">MEAGGIPDGNQLEAPQRANARRNKETTFPIKPSFTIKEQATQLQSGPNTAPPKGQSRRHKQ</sequence>